<dbReference type="EMBL" id="BOOJ01000073">
    <property type="protein sequence ID" value="GIH96889.1"/>
    <property type="molecule type" value="Genomic_DNA"/>
</dbReference>
<accession>A0A8J3WMU5</accession>
<feature type="region of interest" description="Disordered" evidence="1">
    <location>
        <begin position="1"/>
        <end position="61"/>
    </location>
</feature>
<keyword evidence="3" id="KW-1185">Reference proteome</keyword>
<evidence type="ECO:0000313" key="2">
    <source>
        <dbReference type="EMBL" id="GIH96889.1"/>
    </source>
</evidence>
<sequence length="78" mass="7930">MRKRAVPSGGPPPFPGNRFPPSSLRRPGSLQVALPVRIPSGSRPGPGRDPGGDAVQAPASARVRWATAKAALAAGTPQ</sequence>
<evidence type="ECO:0000313" key="3">
    <source>
        <dbReference type="Proteomes" id="UP000619788"/>
    </source>
</evidence>
<gene>
    <name evidence="2" type="ORF">Psi01_75190</name>
</gene>
<name>A0A8J3WMU5_9ACTN</name>
<proteinExistence type="predicted"/>
<reference evidence="2 3" key="1">
    <citation type="submission" date="2021-01" db="EMBL/GenBank/DDBJ databases">
        <title>Whole genome shotgun sequence of Planobispora siamensis NBRC 107568.</title>
        <authorList>
            <person name="Komaki H."/>
            <person name="Tamura T."/>
        </authorList>
    </citation>
    <scope>NUCLEOTIDE SEQUENCE [LARGE SCALE GENOMIC DNA]</scope>
    <source>
        <strain evidence="2 3">NBRC 107568</strain>
    </source>
</reference>
<dbReference type="Proteomes" id="UP000619788">
    <property type="component" value="Unassembled WGS sequence"/>
</dbReference>
<comment type="caution">
    <text evidence="2">The sequence shown here is derived from an EMBL/GenBank/DDBJ whole genome shotgun (WGS) entry which is preliminary data.</text>
</comment>
<protein>
    <submittedName>
        <fullName evidence="2">Uncharacterized protein</fullName>
    </submittedName>
</protein>
<evidence type="ECO:0000256" key="1">
    <source>
        <dbReference type="SAM" id="MobiDB-lite"/>
    </source>
</evidence>
<organism evidence="2 3">
    <name type="scientific">Planobispora siamensis</name>
    <dbReference type="NCBI Taxonomy" id="936338"/>
    <lineage>
        <taxon>Bacteria</taxon>
        <taxon>Bacillati</taxon>
        <taxon>Actinomycetota</taxon>
        <taxon>Actinomycetes</taxon>
        <taxon>Streptosporangiales</taxon>
        <taxon>Streptosporangiaceae</taxon>
        <taxon>Planobispora</taxon>
    </lineage>
</organism>
<dbReference type="AlphaFoldDB" id="A0A8J3WMU5"/>